<accession>W7WZS2</accession>
<keyword evidence="1" id="KW-0472">Membrane</keyword>
<evidence type="ECO:0000256" key="1">
    <source>
        <dbReference type="SAM" id="Phobius"/>
    </source>
</evidence>
<keyword evidence="1 2" id="KW-0812">Transmembrane</keyword>
<dbReference type="KEGG" id="tet:TTHERM_000680661"/>
<sequence length="212" mass="24917">MNRGTTLKISQTQYFLIQFKNIRFRQVINEPLSQQQVFIFMKISTKRNAGINQPSIKGIISLNLILKTKFIGTKQRQKMITNSWIRSHKNLYVLEGENTGMHEQRQFTFQLIQLWLNKLLKQYKIVFLVAFIKFSCFQMPLLVSFIKLLSLIRLQANSFSTFYLLDYKEFTHFKAISFSFIINGKLVQSATLSFPSQIQVQLQQSFLKISQP</sequence>
<feature type="transmembrane region" description="Helical" evidence="1">
    <location>
        <begin position="125"/>
        <end position="146"/>
    </location>
</feature>
<dbReference type="InParanoid" id="W7WZS2"/>
<name>W7WZS2_TETTS</name>
<protein>
    <submittedName>
        <fullName evidence="2">Transmembrane protein, putative</fullName>
    </submittedName>
</protein>
<keyword evidence="3" id="KW-1185">Reference proteome</keyword>
<dbReference type="GeneID" id="24440170"/>
<organism evidence="2 3">
    <name type="scientific">Tetrahymena thermophila (strain SB210)</name>
    <dbReference type="NCBI Taxonomy" id="312017"/>
    <lineage>
        <taxon>Eukaryota</taxon>
        <taxon>Sar</taxon>
        <taxon>Alveolata</taxon>
        <taxon>Ciliophora</taxon>
        <taxon>Intramacronucleata</taxon>
        <taxon>Oligohymenophorea</taxon>
        <taxon>Hymenostomatida</taxon>
        <taxon>Tetrahymenina</taxon>
        <taxon>Tetrahymenidae</taxon>
        <taxon>Tetrahymena</taxon>
    </lineage>
</organism>
<proteinExistence type="predicted"/>
<keyword evidence="1" id="KW-1133">Transmembrane helix</keyword>
<dbReference type="EMBL" id="GG662247">
    <property type="protein sequence ID" value="EWS71102.1"/>
    <property type="molecule type" value="Genomic_DNA"/>
</dbReference>
<gene>
    <name evidence="2" type="ORF">TTHERM_000680661</name>
</gene>
<reference evidence="3" key="1">
    <citation type="journal article" date="2006" name="PLoS Biol.">
        <title>Macronuclear genome sequence of the ciliate Tetrahymena thermophila, a model eukaryote.</title>
        <authorList>
            <person name="Eisen J.A."/>
            <person name="Coyne R.S."/>
            <person name="Wu M."/>
            <person name="Wu D."/>
            <person name="Thiagarajan M."/>
            <person name="Wortman J.R."/>
            <person name="Badger J.H."/>
            <person name="Ren Q."/>
            <person name="Amedeo P."/>
            <person name="Jones K.M."/>
            <person name="Tallon L.J."/>
            <person name="Delcher A.L."/>
            <person name="Salzberg S.L."/>
            <person name="Silva J.C."/>
            <person name="Haas B.J."/>
            <person name="Majoros W.H."/>
            <person name="Farzad M."/>
            <person name="Carlton J.M."/>
            <person name="Smith R.K. Jr."/>
            <person name="Garg J."/>
            <person name="Pearlman R.E."/>
            <person name="Karrer K.M."/>
            <person name="Sun L."/>
            <person name="Manning G."/>
            <person name="Elde N.C."/>
            <person name="Turkewitz A.P."/>
            <person name="Asai D.J."/>
            <person name="Wilkes D.E."/>
            <person name="Wang Y."/>
            <person name="Cai H."/>
            <person name="Collins K."/>
            <person name="Stewart B.A."/>
            <person name="Lee S.R."/>
            <person name="Wilamowska K."/>
            <person name="Weinberg Z."/>
            <person name="Ruzzo W.L."/>
            <person name="Wloga D."/>
            <person name="Gaertig J."/>
            <person name="Frankel J."/>
            <person name="Tsao C.-C."/>
            <person name="Gorovsky M.A."/>
            <person name="Keeling P.J."/>
            <person name="Waller R.F."/>
            <person name="Patron N.J."/>
            <person name="Cherry J.M."/>
            <person name="Stover N.A."/>
            <person name="Krieger C.J."/>
            <person name="del Toro C."/>
            <person name="Ryder H.F."/>
            <person name="Williamson S.C."/>
            <person name="Barbeau R.A."/>
            <person name="Hamilton E.P."/>
            <person name="Orias E."/>
        </authorList>
    </citation>
    <scope>NUCLEOTIDE SEQUENCE [LARGE SCALE GENOMIC DNA]</scope>
    <source>
        <strain evidence="3">SB210</strain>
    </source>
</reference>
<dbReference type="AlphaFoldDB" id="W7WZS2"/>
<dbReference type="RefSeq" id="XP_012656345.1">
    <property type="nucleotide sequence ID" value="XM_012800891.1"/>
</dbReference>
<evidence type="ECO:0000313" key="3">
    <source>
        <dbReference type="Proteomes" id="UP000009168"/>
    </source>
</evidence>
<evidence type="ECO:0000313" key="2">
    <source>
        <dbReference type="EMBL" id="EWS71102.1"/>
    </source>
</evidence>
<dbReference type="Proteomes" id="UP000009168">
    <property type="component" value="Unassembled WGS sequence"/>
</dbReference>